<feature type="region of interest" description="Disordered" evidence="1">
    <location>
        <begin position="16"/>
        <end position="93"/>
    </location>
</feature>
<dbReference type="eggNOG" id="ENOG5030ANG">
    <property type="taxonomic scope" value="Bacteria"/>
</dbReference>
<evidence type="ECO:0000313" key="3">
    <source>
        <dbReference type="Proteomes" id="UP000006820"/>
    </source>
</evidence>
<sequence>MARARLRVCSEPGCPNAQPEARCDEHRRERERHYARTTPTKATRDTAERRRRADAVARHRAAHGDWCPGWQRPAHPSTDLTADHRTPIAAGGDPAGPLDVLCRGCNAARGARVSPH</sequence>
<name>Q5YZM6_NOCFA</name>
<dbReference type="HOGENOM" id="CLU_108879_3_0_11"/>
<evidence type="ECO:0000256" key="1">
    <source>
        <dbReference type="SAM" id="MobiDB-lite"/>
    </source>
</evidence>
<reference evidence="2 3" key="1">
    <citation type="journal article" date="2004" name="Proc. Natl. Acad. Sci. U.S.A.">
        <title>The complete genomic sequence of Nocardia farcinica IFM 10152.</title>
        <authorList>
            <person name="Ishikawa J."/>
            <person name="Yamashita A."/>
            <person name="Mikami Y."/>
            <person name="Hoshino Y."/>
            <person name="Kurita H."/>
            <person name="Hotta K."/>
            <person name="Shiba T."/>
            <person name="Hattori M."/>
        </authorList>
    </citation>
    <scope>NUCLEOTIDE SEQUENCE [LARGE SCALE GENOMIC DNA]</scope>
    <source>
        <strain evidence="2 3">IFM 10152</strain>
    </source>
</reference>
<dbReference type="Proteomes" id="UP000006820">
    <property type="component" value="Chromosome"/>
</dbReference>
<evidence type="ECO:0000313" key="2">
    <source>
        <dbReference type="EMBL" id="BAD56365.1"/>
    </source>
</evidence>
<organism evidence="2 3">
    <name type="scientific">Nocardia farcinica (strain IFM 10152)</name>
    <dbReference type="NCBI Taxonomy" id="247156"/>
    <lineage>
        <taxon>Bacteria</taxon>
        <taxon>Bacillati</taxon>
        <taxon>Actinomycetota</taxon>
        <taxon>Actinomycetes</taxon>
        <taxon>Mycobacteriales</taxon>
        <taxon>Nocardiaceae</taxon>
        <taxon>Nocardia</taxon>
    </lineage>
</organism>
<accession>Q5YZM6</accession>
<proteinExistence type="predicted"/>
<feature type="compositionally biased region" description="Basic and acidic residues" evidence="1">
    <location>
        <begin position="42"/>
        <end position="57"/>
    </location>
</feature>
<dbReference type="EMBL" id="AP006618">
    <property type="protein sequence ID" value="BAD56365.1"/>
    <property type="molecule type" value="Genomic_DNA"/>
</dbReference>
<dbReference type="AlphaFoldDB" id="Q5YZM6"/>
<dbReference type="KEGG" id="nfa:NFA_15200"/>
<evidence type="ECO:0008006" key="4">
    <source>
        <dbReference type="Google" id="ProtNLM"/>
    </source>
</evidence>
<keyword evidence="3" id="KW-1185">Reference proteome</keyword>
<feature type="compositionally biased region" description="Basic and acidic residues" evidence="1">
    <location>
        <begin position="21"/>
        <end position="34"/>
    </location>
</feature>
<dbReference type="STRING" id="247156.NFA_15200"/>
<protein>
    <recommendedName>
        <fullName evidence="4">HNH endonuclease</fullName>
    </recommendedName>
</protein>
<gene>
    <name evidence="2" type="ordered locus">NFA_15200</name>
</gene>